<keyword evidence="6 11" id="KW-0256">Endoplasmic reticulum</keyword>
<feature type="chain" id="PRO_5008597855" description="Nuclear fusion protein KAR5" evidence="12">
    <location>
        <begin position="22"/>
        <end position="554"/>
    </location>
</feature>
<evidence type="ECO:0000256" key="4">
    <source>
        <dbReference type="ARBA" id="ARBA00022692"/>
    </source>
</evidence>
<dbReference type="GO" id="GO:0005789">
    <property type="term" value="C:endoplasmic reticulum membrane"/>
    <property type="evidence" value="ECO:0007669"/>
    <property type="project" value="UniProtKB-SubCell"/>
</dbReference>
<evidence type="ECO:0000256" key="1">
    <source>
        <dbReference type="ARBA" id="ARBA00003389"/>
    </source>
</evidence>
<evidence type="ECO:0008006" key="15">
    <source>
        <dbReference type="Google" id="ProtNLM"/>
    </source>
</evidence>
<dbReference type="EMBL" id="KV448199">
    <property type="protein sequence ID" value="OAX40823.1"/>
    <property type="molecule type" value="Genomic_DNA"/>
</dbReference>
<dbReference type="GO" id="GO:0000742">
    <property type="term" value="P:karyogamy involved in conjugation with cellular fusion"/>
    <property type="evidence" value="ECO:0007669"/>
    <property type="project" value="UniProtKB-UniRule"/>
</dbReference>
<dbReference type="PANTHER" id="PTHR28012">
    <property type="entry name" value="NUCLEAR FUSION PROTEIN KAR5"/>
    <property type="match status" value="1"/>
</dbReference>
<evidence type="ECO:0000256" key="11">
    <source>
        <dbReference type="RuleBase" id="RU368082"/>
    </source>
</evidence>
<name>A0A1B7N7J3_9AGAM</name>
<dbReference type="GO" id="GO:0031965">
    <property type="term" value="C:nuclear membrane"/>
    <property type="evidence" value="ECO:0007669"/>
    <property type="project" value="UniProtKB-SubCell"/>
</dbReference>
<gene>
    <name evidence="13" type="ORF">K503DRAFT_713840</name>
</gene>
<evidence type="ECO:0000256" key="6">
    <source>
        <dbReference type="ARBA" id="ARBA00022824"/>
    </source>
</evidence>
<sequence length="554" mass="63113">MRMATTTRIVVFVLFIRCCIAWSWLRQSPNQLRVVQSNKHDSQPFSSQIYGTSYSSEGLSREEIDLISKHTGTFDGYMRKGDCFQDAARHARSRCEESHMSEDERIEVAIRLTLCELATARHHTPPLECSPFTSSVGSPIPHHVVGDCVDALSRSAQFWSSYSGYLREIPQLCFAFRRWMEIDTAKDIYRNITLEKVALIRFILEQQKPFAAARQNWERSSTDLHDLIDMLKSTSSNIRDVADATSTSIIQNAQLLFTKMETTLSVIGKRSFDDHIRSMGKVDRMIEDMALSHSKAMSSLLSLTESRLSAEIDGITSLMLEQRLQSQAVADDVQQKWSALDGTFAAIQNSFHDLQSVITGLIFSLEISLSQVAHSQEIQREVAESVSLLDDRISQLTNATYREFETINQTALALIGNLHRKSKHEAWLFNMQWLLHFIEPTSSLGFKPLRAAISLSVFLWRLLEVVISLLMTSAAVSSVRRQLRQKFRGSNQRRLKDCYWSFPPERSAPPVLNVGHPQRNDTRDPRIIRRLAGPRVSRIPDRICRQEALHGPYP</sequence>
<keyword evidence="9" id="KW-0325">Glycoprotein</keyword>
<evidence type="ECO:0000256" key="8">
    <source>
        <dbReference type="ARBA" id="ARBA00023136"/>
    </source>
</evidence>
<evidence type="ECO:0000256" key="10">
    <source>
        <dbReference type="ARBA" id="ARBA00023242"/>
    </source>
</evidence>
<keyword evidence="7 11" id="KW-1133">Transmembrane helix</keyword>
<feature type="transmembrane region" description="Helical" evidence="11">
    <location>
        <begin position="458"/>
        <end position="479"/>
    </location>
</feature>
<comment type="function">
    <text evidence="1 11">Required for nuclear membrane fusion during karyogamy.</text>
</comment>
<evidence type="ECO:0000256" key="3">
    <source>
        <dbReference type="ARBA" id="ARBA00022459"/>
    </source>
</evidence>
<keyword evidence="4 11" id="KW-0812">Transmembrane</keyword>
<proteinExistence type="inferred from homology"/>
<dbReference type="InterPro" id="IPR007292">
    <property type="entry name" value="Nuclear_fusion_Kar5"/>
</dbReference>
<evidence type="ECO:0000256" key="2">
    <source>
        <dbReference type="ARBA" id="ARBA00010473"/>
    </source>
</evidence>
<keyword evidence="8 11" id="KW-0472">Membrane</keyword>
<keyword evidence="14" id="KW-1185">Reference proteome</keyword>
<accession>A0A1B7N7J3</accession>
<keyword evidence="3 11" id="KW-0415">Karyogamy</keyword>
<feature type="signal peptide" evidence="12">
    <location>
        <begin position="1"/>
        <end position="21"/>
    </location>
</feature>
<dbReference type="Pfam" id="PF04163">
    <property type="entry name" value="Tht1"/>
    <property type="match status" value="1"/>
</dbReference>
<keyword evidence="5 11" id="KW-0732">Signal</keyword>
<dbReference type="PANTHER" id="PTHR28012:SF1">
    <property type="entry name" value="NUCLEAR FUSION PROTEIN KAR5"/>
    <property type="match status" value="1"/>
</dbReference>
<keyword evidence="10 11" id="KW-0539">Nucleus</keyword>
<dbReference type="OrthoDB" id="5311848at2759"/>
<organism evidence="13 14">
    <name type="scientific">Rhizopogon vinicolor AM-OR11-026</name>
    <dbReference type="NCBI Taxonomy" id="1314800"/>
    <lineage>
        <taxon>Eukaryota</taxon>
        <taxon>Fungi</taxon>
        <taxon>Dikarya</taxon>
        <taxon>Basidiomycota</taxon>
        <taxon>Agaricomycotina</taxon>
        <taxon>Agaricomycetes</taxon>
        <taxon>Agaricomycetidae</taxon>
        <taxon>Boletales</taxon>
        <taxon>Suillineae</taxon>
        <taxon>Rhizopogonaceae</taxon>
        <taxon>Rhizopogon</taxon>
    </lineage>
</organism>
<evidence type="ECO:0000313" key="14">
    <source>
        <dbReference type="Proteomes" id="UP000092154"/>
    </source>
</evidence>
<dbReference type="GO" id="GO:0048288">
    <property type="term" value="P:nuclear membrane fusion involved in karyogamy"/>
    <property type="evidence" value="ECO:0007669"/>
    <property type="project" value="UniProtKB-UniRule"/>
</dbReference>
<evidence type="ECO:0000256" key="9">
    <source>
        <dbReference type="ARBA" id="ARBA00023180"/>
    </source>
</evidence>
<evidence type="ECO:0000256" key="5">
    <source>
        <dbReference type="ARBA" id="ARBA00022729"/>
    </source>
</evidence>
<evidence type="ECO:0000313" key="13">
    <source>
        <dbReference type="EMBL" id="OAX40823.1"/>
    </source>
</evidence>
<protein>
    <recommendedName>
        <fullName evidence="15">Nuclear fusion protein KAR5</fullName>
    </recommendedName>
</protein>
<comment type="subcellular location">
    <subcellularLocation>
        <location evidence="11">Endoplasmic reticulum membrane</location>
    </subcellularLocation>
    <subcellularLocation>
        <location evidence="11">Nucleus membrane</location>
    </subcellularLocation>
</comment>
<reference evidence="13 14" key="1">
    <citation type="submission" date="2016-06" db="EMBL/GenBank/DDBJ databases">
        <title>Comparative genomics of the ectomycorrhizal sister species Rhizopogon vinicolor and Rhizopogon vesiculosus (Basidiomycota: Boletales) reveals a divergence of the mating type B locus.</title>
        <authorList>
            <consortium name="DOE Joint Genome Institute"/>
            <person name="Mujic A.B."/>
            <person name="Kuo A."/>
            <person name="Tritt A."/>
            <person name="Lipzen A."/>
            <person name="Chen C."/>
            <person name="Johnson J."/>
            <person name="Sharma A."/>
            <person name="Barry K."/>
            <person name="Grigoriev I.V."/>
            <person name="Spatafora J.W."/>
        </authorList>
    </citation>
    <scope>NUCLEOTIDE SEQUENCE [LARGE SCALE GENOMIC DNA]</scope>
    <source>
        <strain evidence="13 14">AM-OR11-026</strain>
    </source>
</reference>
<evidence type="ECO:0000256" key="7">
    <source>
        <dbReference type="ARBA" id="ARBA00022989"/>
    </source>
</evidence>
<comment type="similarity">
    <text evidence="2 11">Belongs to the KAR5 family.</text>
</comment>
<dbReference type="AlphaFoldDB" id="A0A1B7N7J3"/>
<dbReference type="Proteomes" id="UP000092154">
    <property type="component" value="Unassembled WGS sequence"/>
</dbReference>
<evidence type="ECO:0000256" key="12">
    <source>
        <dbReference type="SAM" id="SignalP"/>
    </source>
</evidence>
<dbReference type="InParanoid" id="A0A1B7N7J3"/>